<dbReference type="InterPro" id="IPR023828">
    <property type="entry name" value="Peptidase_S8_Ser-AS"/>
</dbReference>
<keyword evidence="6 9" id="KW-0378">Hydrolase</keyword>
<feature type="domain" description="PA" evidence="13">
    <location>
        <begin position="827"/>
        <end position="911"/>
    </location>
</feature>
<evidence type="ECO:0000256" key="2">
    <source>
        <dbReference type="ARBA" id="ARBA00022512"/>
    </source>
</evidence>
<keyword evidence="2" id="KW-0134">Cell wall</keyword>
<dbReference type="EMBL" id="FNUC01000004">
    <property type="protein sequence ID" value="SEF16682.1"/>
    <property type="molecule type" value="Genomic_DNA"/>
</dbReference>
<evidence type="ECO:0000313" key="15">
    <source>
        <dbReference type="Proteomes" id="UP000181980"/>
    </source>
</evidence>
<feature type="active site" description="Charge relay system" evidence="8 9">
    <location>
        <position position="269"/>
    </location>
</feature>
<evidence type="ECO:0000313" key="14">
    <source>
        <dbReference type="EMBL" id="SEF16682.1"/>
    </source>
</evidence>
<reference evidence="15" key="1">
    <citation type="submission" date="2016-10" db="EMBL/GenBank/DDBJ databases">
        <authorList>
            <person name="Varghese N."/>
            <person name="Submissions S."/>
        </authorList>
    </citation>
    <scope>NUCLEOTIDE SEQUENCE [LARGE SCALE GENOMIC DNA]</scope>
    <source>
        <strain evidence="15">DSM 45237</strain>
    </source>
</reference>
<dbReference type="PROSITE" id="PS00138">
    <property type="entry name" value="SUBTILASE_SER"/>
    <property type="match status" value="1"/>
</dbReference>
<dbReference type="InterPro" id="IPR036852">
    <property type="entry name" value="Peptidase_S8/S53_dom_sf"/>
</dbReference>
<dbReference type="InterPro" id="IPR015500">
    <property type="entry name" value="Peptidase_S8_subtilisin-rel"/>
</dbReference>
<dbReference type="SUPFAM" id="SSF52025">
    <property type="entry name" value="PA domain"/>
    <property type="match status" value="1"/>
</dbReference>
<evidence type="ECO:0000256" key="5">
    <source>
        <dbReference type="ARBA" id="ARBA00022729"/>
    </source>
</evidence>
<evidence type="ECO:0000256" key="6">
    <source>
        <dbReference type="ARBA" id="ARBA00022801"/>
    </source>
</evidence>
<dbReference type="InterPro" id="IPR022398">
    <property type="entry name" value="Peptidase_S8_His-AS"/>
</dbReference>
<evidence type="ECO:0000256" key="11">
    <source>
        <dbReference type="SAM" id="SignalP"/>
    </source>
</evidence>
<dbReference type="OrthoDB" id="5165638at2"/>
<name>A0A1H5PS45_9ACTN</name>
<keyword evidence="5 11" id="KW-0732">Signal</keyword>
<evidence type="ECO:0000256" key="1">
    <source>
        <dbReference type="ARBA" id="ARBA00011073"/>
    </source>
</evidence>
<dbReference type="PRINTS" id="PR00723">
    <property type="entry name" value="SUBTILISIN"/>
</dbReference>
<dbReference type="GO" id="GO:0006508">
    <property type="term" value="P:proteolysis"/>
    <property type="evidence" value="ECO:0007669"/>
    <property type="project" value="UniProtKB-KW"/>
</dbReference>
<evidence type="ECO:0000256" key="8">
    <source>
        <dbReference type="PIRSR" id="PIRSR615500-1"/>
    </source>
</evidence>
<dbReference type="SUPFAM" id="SSF52743">
    <property type="entry name" value="Subtilisin-like"/>
    <property type="match status" value="1"/>
</dbReference>
<keyword evidence="3" id="KW-0964">Secreted</keyword>
<dbReference type="Pfam" id="PF00082">
    <property type="entry name" value="Peptidase_S8"/>
    <property type="match status" value="1"/>
</dbReference>
<sequence>MSGRSDRSRRLLAILVGGSLLATLGAAPGQAGEEASTDDAVTAFGVEPQTTTVTLVTGDRVHLQRGADGYEGISVDPAPRPGGVVPQFHASSRDGITRVVPSDVAALVPDRLDAALFDVTALAAQDAGATLPLILDYADDAVRPLDASPVPGTTATLQLTSVNAVAVDADPDEFGAAVLALAGPRPLAGGDPLGAVEKVWLDARTEARLDRSTGQISAPAAWDAGVDGDGVTVAVLDSGIDDTHPDLAGQVGTAVNFTDEPDAGDGAGHGTHVASILVGTGAASDGARRGVAPGARLISGKVLNRQAQGQVSWAIAGMEWAAAQGAQIVNMSLGLGPGDFEAPLLTGAVERLSAEHGTLFVVASGNNHCDACVGSPGEAPSALTVGAVDRDDQLADFSSRGPSYGGYQLKPEVTAPGVEISAARAGGGDPYVAYSGTSMATPHVAGAAALLAQARPDLTGPELRAALTSTAVPTDGVEVTAQGSGRIDVGRLLAAPVLASGGDLSFGLLPFPGDVPAQPLRRTVEYRNTTAAPVTVDLAVDVPGAAAGDLTVTPSTLTLAPGATGSAEVVLDAAGGPAGDYAGYLLATPADAADPLRLPLGYTVEAEYFDLTMTAIAADGRPAEPQLTGYVASPVVDVRTGEPVLRGTCEDVSDLMTWCARVPAGTYSVMTWLVTKPAWADSDGDPHSATPLYSSLVGDPEVTITGDTALVLDARDAVEVEIATPDHETRANVGGSVGFGWARTPENGPATVDFVVNPPGAQLEERVFLQPTDEVTIGSFNASSRFRLAAPDITLDVDGVDLAPSYYSPLEFSDVLSQFPRLDGELTLPVVDAGDGTAADVAAADLDGALALVRRSDAVPVAVQANRAAAAGAALVAVYNDVPGSNDQVGPDVHRLDVPTVRLSHEEGRALLDRLGDGVVTASATGTPSSPYVYDLVHLERGRIPAELSYVDRAADLAAVRHDLGVQLSGSLTEVAYPFAAEHEFSASLPMPVPEAPMSRTAYYVDDPSMLWQHVVQTPQEPYNGLWPRPAVTELRLQGPIGPVADGEHSWLRQPLVPGFDDQRPMTRRGDQLIIPIAGFVDAAGNFGEAWAGGTDGAGYRQLFQVWHGDELIGEATGIVAPAGTIDLPPGEETYRIDYSLENRTTWAELSTRTRTSWTFDSDTTPAGGEPTVVPLLTLEHDLDADLTNRLPAPRDRRGPNEISVEVGHLAGADPRVTALTVEASYDDGAGWRPLRVRRSGDTFSAHLPNRPPRGHTGFVSLRFGAADAAGNRIDQEIIRAAALPPD</sequence>
<comment type="similarity">
    <text evidence="1 9 10">Belongs to the peptidase S8 family.</text>
</comment>
<accession>A0A1H5PS45</accession>
<evidence type="ECO:0000256" key="9">
    <source>
        <dbReference type="PROSITE-ProRule" id="PRU01240"/>
    </source>
</evidence>
<feature type="active site" description="Charge relay system" evidence="8 9">
    <location>
        <position position="438"/>
    </location>
</feature>
<evidence type="ECO:0000256" key="7">
    <source>
        <dbReference type="ARBA" id="ARBA00022825"/>
    </source>
</evidence>
<dbReference type="Pfam" id="PF02225">
    <property type="entry name" value="PA"/>
    <property type="match status" value="1"/>
</dbReference>
<dbReference type="STRING" id="561176.SAMN04488561_5484"/>
<dbReference type="InterPro" id="IPR000209">
    <property type="entry name" value="Peptidase_S8/S53_dom"/>
</dbReference>
<organism evidence="14 15">
    <name type="scientific">Jiangella alba</name>
    <dbReference type="NCBI Taxonomy" id="561176"/>
    <lineage>
        <taxon>Bacteria</taxon>
        <taxon>Bacillati</taxon>
        <taxon>Actinomycetota</taxon>
        <taxon>Actinomycetes</taxon>
        <taxon>Jiangellales</taxon>
        <taxon>Jiangellaceae</taxon>
        <taxon>Jiangella</taxon>
    </lineage>
</organism>
<evidence type="ECO:0000259" key="12">
    <source>
        <dbReference type="Pfam" id="PF00082"/>
    </source>
</evidence>
<dbReference type="RefSeq" id="WP_069112358.1">
    <property type="nucleotide sequence ID" value="NZ_FNUC01000004.1"/>
</dbReference>
<proteinExistence type="inferred from homology"/>
<dbReference type="InterPro" id="IPR003137">
    <property type="entry name" value="PA_domain"/>
</dbReference>
<dbReference type="GO" id="GO:0004252">
    <property type="term" value="F:serine-type endopeptidase activity"/>
    <property type="evidence" value="ECO:0007669"/>
    <property type="project" value="UniProtKB-UniRule"/>
</dbReference>
<gene>
    <name evidence="14" type="ORF">SAMN04488561_5484</name>
</gene>
<evidence type="ECO:0000256" key="10">
    <source>
        <dbReference type="RuleBase" id="RU003355"/>
    </source>
</evidence>
<protein>
    <submittedName>
        <fullName evidence="14">Serine protease, subtilisin family</fullName>
    </submittedName>
</protein>
<feature type="domain" description="Peptidase S8/S53" evidence="12">
    <location>
        <begin position="228"/>
        <end position="483"/>
    </location>
</feature>
<dbReference type="PROSITE" id="PS51892">
    <property type="entry name" value="SUBTILASE"/>
    <property type="match status" value="1"/>
</dbReference>
<dbReference type="InterPro" id="IPR046450">
    <property type="entry name" value="PA_dom_sf"/>
</dbReference>
<dbReference type="InterPro" id="IPR050131">
    <property type="entry name" value="Peptidase_S8_subtilisin-like"/>
</dbReference>
<dbReference type="PROSITE" id="PS00137">
    <property type="entry name" value="SUBTILASE_HIS"/>
    <property type="match status" value="1"/>
</dbReference>
<keyword evidence="4 9" id="KW-0645">Protease</keyword>
<feature type="chain" id="PRO_5010292829" evidence="11">
    <location>
        <begin position="32"/>
        <end position="1287"/>
    </location>
</feature>
<evidence type="ECO:0000259" key="13">
    <source>
        <dbReference type="Pfam" id="PF02225"/>
    </source>
</evidence>
<dbReference type="Proteomes" id="UP000181980">
    <property type="component" value="Unassembled WGS sequence"/>
</dbReference>
<evidence type="ECO:0000256" key="4">
    <source>
        <dbReference type="ARBA" id="ARBA00022670"/>
    </source>
</evidence>
<keyword evidence="7 9" id="KW-0720">Serine protease</keyword>
<dbReference type="Gene3D" id="3.40.50.200">
    <property type="entry name" value="Peptidase S8/S53 domain"/>
    <property type="match status" value="1"/>
</dbReference>
<dbReference type="PROSITE" id="PS00136">
    <property type="entry name" value="SUBTILASE_ASP"/>
    <property type="match status" value="1"/>
</dbReference>
<dbReference type="PANTHER" id="PTHR43806:SF11">
    <property type="entry name" value="CEREVISIN-RELATED"/>
    <property type="match status" value="1"/>
</dbReference>
<dbReference type="InterPro" id="IPR023827">
    <property type="entry name" value="Peptidase_S8_Asp-AS"/>
</dbReference>
<dbReference type="PANTHER" id="PTHR43806">
    <property type="entry name" value="PEPTIDASE S8"/>
    <property type="match status" value="1"/>
</dbReference>
<feature type="signal peptide" evidence="11">
    <location>
        <begin position="1"/>
        <end position="31"/>
    </location>
</feature>
<keyword evidence="15" id="KW-1185">Reference proteome</keyword>
<feature type="active site" description="Charge relay system" evidence="8 9">
    <location>
        <position position="237"/>
    </location>
</feature>
<dbReference type="Gene3D" id="3.50.30.30">
    <property type="match status" value="1"/>
</dbReference>
<evidence type="ECO:0000256" key="3">
    <source>
        <dbReference type="ARBA" id="ARBA00022525"/>
    </source>
</evidence>